<name>W9KS22_FUSOX</name>
<organism evidence="2">
    <name type="scientific">Fusarium oxysporum Fo47</name>
    <dbReference type="NCBI Taxonomy" id="660027"/>
    <lineage>
        <taxon>Eukaryota</taxon>
        <taxon>Fungi</taxon>
        <taxon>Dikarya</taxon>
        <taxon>Ascomycota</taxon>
        <taxon>Pezizomycotina</taxon>
        <taxon>Sordariomycetes</taxon>
        <taxon>Hypocreomycetidae</taxon>
        <taxon>Hypocreales</taxon>
        <taxon>Nectriaceae</taxon>
        <taxon>Fusarium</taxon>
        <taxon>Fusarium oxysporum species complex</taxon>
    </lineage>
</organism>
<accession>W9KS22</accession>
<dbReference type="EMBL" id="JH717898">
    <property type="protein sequence ID" value="EWZ43983.1"/>
    <property type="molecule type" value="Genomic_DNA"/>
</dbReference>
<sequence length="146" mass="16413">MSTLVIWISIQTHPALIQTRWARSRTTRPSLEKSESNTRVLRTNKSLIPLWFCSSTPSRFTSIMPRGREPSIERPSWSRPRQPRCTRHVWMACCGSRTEPVLSSKSSPHQVRVGKNPRQDSYARNGSDGGLGSAGSPCAEEAQHQI</sequence>
<reference evidence="2" key="1">
    <citation type="submission" date="2011-06" db="EMBL/GenBank/DDBJ databases">
        <title>The Genome Sequence of Fusarium oxysporum Fo47.</title>
        <authorList>
            <consortium name="The Broad Institute Genome Sequencing Platform"/>
            <person name="Ma L.-J."/>
            <person name="Gale L.R."/>
            <person name="Schwartz D.C."/>
            <person name="Zhou S."/>
            <person name="Corby-Kistler H."/>
            <person name="Young S.K."/>
            <person name="Zeng Q."/>
            <person name="Gargeya S."/>
            <person name="Fitzgerald M."/>
            <person name="Haas B."/>
            <person name="Abouelleil A."/>
            <person name="Alvarado L."/>
            <person name="Arachchi H.M."/>
            <person name="Berlin A."/>
            <person name="Brown A."/>
            <person name="Chapman S.B."/>
            <person name="Chen Z."/>
            <person name="Dunbar C."/>
            <person name="Freedman E."/>
            <person name="Gearin G."/>
            <person name="Gellesch M."/>
            <person name="Goldberg J."/>
            <person name="Griggs A."/>
            <person name="Gujja S."/>
            <person name="Heiman D."/>
            <person name="Howarth C."/>
            <person name="Larson L."/>
            <person name="Lui A."/>
            <person name="MacDonald P.J.P."/>
            <person name="Mehta T."/>
            <person name="Montmayeur A."/>
            <person name="Murphy C."/>
            <person name="Neiman D."/>
            <person name="Pearson M."/>
            <person name="Priest M."/>
            <person name="Roberts A."/>
            <person name="Saif S."/>
            <person name="Shea T."/>
            <person name="Shenoy N."/>
            <person name="Sisk P."/>
            <person name="Stolte C."/>
            <person name="Sykes S."/>
            <person name="Wortman J."/>
            <person name="Nusbaum C."/>
            <person name="Birren B."/>
        </authorList>
    </citation>
    <scope>NUCLEOTIDE SEQUENCE [LARGE SCALE GENOMIC DNA]</scope>
    <source>
        <strain evidence="2">Fo47</strain>
    </source>
</reference>
<feature type="region of interest" description="Disordered" evidence="1">
    <location>
        <begin position="99"/>
        <end position="146"/>
    </location>
</feature>
<dbReference type="VEuPathDB" id="FungiDB:FOZG_04974"/>
<reference evidence="2" key="2">
    <citation type="submission" date="2012-06" db="EMBL/GenBank/DDBJ databases">
        <title>Annotation of the Genome Sequence of Fusarium oxysporum Fo47.</title>
        <authorList>
            <consortium name="The Broad Institute Genomics Platform"/>
            <person name="Ma L.-J."/>
            <person name="Corby-Kistler H."/>
            <person name="Broz K."/>
            <person name="Gale L.R."/>
            <person name="Jonkers W."/>
            <person name="O'Donnell K."/>
            <person name="Ploetz R."/>
            <person name="Steinberg C."/>
            <person name="Schwartz D.C."/>
            <person name="VanEtten H."/>
            <person name="Zhou S."/>
            <person name="Young S.K."/>
            <person name="Zeng Q."/>
            <person name="Gargeya S."/>
            <person name="Fitzgerald M."/>
            <person name="Abouelleil A."/>
            <person name="Alvarado L."/>
            <person name="Chapman S.B."/>
            <person name="Gainer-Dewar J."/>
            <person name="Goldberg J."/>
            <person name="Griggs A."/>
            <person name="Gujja S."/>
            <person name="Hansen M."/>
            <person name="Howarth C."/>
            <person name="Imamovic A."/>
            <person name="Ireland A."/>
            <person name="Larimer J."/>
            <person name="McCowan C."/>
            <person name="Murphy C."/>
            <person name="Pearson M."/>
            <person name="Poon T.W."/>
            <person name="Priest M."/>
            <person name="Roberts A."/>
            <person name="Saif S."/>
            <person name="Shea T."/>
            <person name="Sykes S."/>
            <person name="Wortman J."/>
            <person name="Nusbaum C."/>
            <person name="Birren B."/>
        </authorList>
    </citation>
    <scope>NUCLEOTIDE SEQUENCE</scope>
    <source>
        <strain evidence="2">Fo47</strain>
    </source>
</reference>
<evidence type="ECO:0000313" key="2">
    <source>
        <dbReference type="EMBL" id="EWZ43983.1"/>
    </source>
</evidence>
<dbReference type="Proteomes" id="UP000030766">
    <property type="component" value="Unassembled WGS sequence"/>
</dbReference>
<evidence type="ECO:0000256" key="1">
    <source>
        <dbReference type="SAM" id="MobiDB-lite"/>
    </source>
</evidence>
<protein>
    <submittedName>
        <fullName evidence="2">Uncharacterized protein</fullName>
    </submittedName>
</protein>
<gene>
    <name evidence="2" type="ORF">FOZG_04974</name>
</gene>
<proteinExistence type="predicted"/>
<dbReference type="HOGENOM" id="CLU_1777518_0_0_1"/>
<dbReference type="AlphaFoldDB" id="W9KS22"/>